<keyword evidence="1 2" id="KW-0807">Transducer</keyword>
<organism evidence="4 5">
    <name type="scientific">Anaerocolumna jejuensis DSM 15929</name>
    <dbReference type="NCBI Taxonomy" id="1121322"/>
    <lineage>
        <taxon>Bacteria</taxon>
        <taxon>Bacillati</taxon>
        <taxon>Bacillota</taxon>
        <taxon>Clostridia</taxon>
        <taxon>Lachnospirales</taxon>
        <taxon>Lachnospiraceae</taxon>
        <taxon>Anaerocolumna</taxon>
    </lineage>
</organism>
<dbReference type="InterPro" id="IPR004089">
    <property type="entry name" value="MCPsignal_dom"/>
</dbReference>
<dbReference type="GO" id="GO:0016020">
    <property type="term" value="C:membrane"/>
    <property type="evidence" value="ECO:0007669"/>
    <property type="project" value="InterPro"/>
</dbReference>
<dbReference type="PANTHER" id="PTHR32089">
    <property type="entry name" value="METHYL-ACCEPTING CHEMOTAXIS PROTEIN MCPB"/>
    <property type="match status" value="1"/>
</dbReference>
<evidence type="ECO:0000313" key="5">
    <source>
        <dbReference type="Proteomes" id="UP000184386"/>
    </source>
</evidence>
<accession>A0A1M6R773</accession>
<dbReference type="PROSITE" id="PS50111">
    <property type="entry name" value="CHEMOTAXIS_TRANSDUC_2"/>
    <property type="match status" value="1"/>
</dbReference>
<evidence type="ECO:0000259" key="3">
    <source>
        <dbReference type="PROSITE" id="PS50111"/>
    </source>
</evidence>
<name>A0A1M6R773_9FIRM</name>
<evidence type="ECO:0000256" key="2">
    <source>
        <dbReference type="PROSITE-ProRule" id="PRU00284"/>
    </source>
</evidence>
<dbReference type="SUPFAM" id="SSF58104">
    <property type="entry name" value="Methyl-accepting chemotaxis protein (MCP) signaling domain"/>
    <property type="match status" value="1"/>
</dbReference>
<dbReference type="Pfam" id="PF00015">
    <property type="entry name" value="MCPsignal"/>
    <property type="match status" value="1"/>
</dbReference>
<dbReference type="RefSeq" id="WP_073275827.1">
    <property type="nucleotide sequence ID" value="NZ_FRAC01000010.1"/>
</dbReference>
<proteinExistence type="predicted"/>
<protein>
    <submittedName>
        <fullName evidence="4">Methyl-accepting chemotaxis protein (MCP) signalling domain-containing protein</fullName>
    </submittedName>
</protein>
<dbReference type="SMART" id="SM00283">
    <property type="entry name" value="MA"/>
    <property type="match status" value="1"/>
</dbReference>
<dbReference type="Gene3D" id="1.10.287.950">
    <property type="entry name" value="Methyl-accepting chemotaxis protein"/>
    <property type="match status" value="1"/>
</dbReference>
<dbReference type="Proteomes" id="UP000184386">
    <property type="component" value="Unassembled WGS sequence"/>
</dbReference>
<dbReference type="STRING" id="1121322.SAMN02745136_02173"/>
<dbReference type="GO" id="GO:0007165">
    <property type="term" value="P:signal transduction"/>
    <property type="evidence" value="ECO:0007669"/>
    <property type="project" value="UniProtKB-KW"/>
</dbReference>
<evidence type="ECO:0000313" key="4">
    <source>
        <dbReference type="EMBL" id="SHK28302.1"/>
    </source>
</evidence>
<keyword evidence="5" id="KW-1185">Reference proteome</keyword>
<gene>
    <name evidence="4" type="ORF">SAMN02745136_02173</name>
</gene>
<sequence>MDCTKDCTEIGKLLTKQEEFIRSIGEIVENLDTSQLKVEKNAFDAINSSDTSLNLVKEGITCVDDMLGRINSLNEVVENSSNNINQMKSLSNMIMGFAEVIGGISNKTNMLSLNASIEAARAGEQGKGFAVVAGEVRNLAAQSAKSSKEISETITSIQTFVTETVKAMDSIYEIVKNQNDMVSDVKTVFQKILEAAYISNDVSRSVEHEIAYQRDITDNAKEALEMLIGLGEQVN</sequence>
<feature type="domain" description="Methyl-accepting transducer" evidence="3">
    <location>
        <begin position="1"/>
        <end position="228"/>
    </location>
</feature>
<dbReference type="EMBL" id="FRAC01000010">
    <property type="protein sequence ID" value="SHK28302.1"/>
    <property type="molecule type" value="Genomic_DNA"/>
</dbReference>
<dbReference type="AlphaFoldDB" id="A0A1M6R773"/>
<reference evidence="4 5" key="1">
    <citation type="submission" date="2016-11" db="EMBL/GenBank/DDBJ databases">
        <authorList>
            <person name="Jaros S."/>
            <person name="Januszkiewicz K."/>
            <person name="Wedrychowicz H."/>
        </authorList>
    </citation>
    <scope>NUCLEOTIDE SEQUENCE [LARGE SCALE GENOMIC DNA]</scope>
    <source>
        <strain evidence="4 5">DSM 15929</strain>
    </source>
</reference>
<evidence type="ECO:0000256" key="1">
    <source>
        <dbReference type="ARBA" id="ARBA00023224"/>
    </source>
</evidence>
<dbReference type="PANTHER" id="PTHR32089:SF114">
    <property type="entry name" value="METHYL-ACCEPTING CHEMOTAXIS PROTEIN MCPB"/>
    <property type="match status" value="1"/>
</dbReference>